<evidence type="ECO:0000313" key="6">
    <source>
        <dbReference type="Proteomes" id="UP000197019"/>
    </source>
</evidence>
<dbReference type="SUPFAM" id="SSF53474">
    <property type="entry name" value="alpha/beta-Hydrolases"/>
    <property type="match status" value="1"/>
</dbReference>
<dbReference type="EMBL" id="CP022129">
    <property type="protein sequence ID" value="ASF47469.1"/>
    <property type="molecule type" value="Genomic_DNA"/>
</dbReference>
<feature type="domain" description="Carrier" evidence="4">
    <location>
        <begin position="991"/>
        <end position="1066"/>
    </location>
</feature>
<dbReference type="InterPro" id="IPR000873">
    <property type="entry name" value="AMP-dep_synth/lig_dom"/>
</dbReference>
<dbReference type="Pfam" id="PF00975">
    <property type="entry name" value="Thioesterase"/>
    <property type="match status" value="1"/>
</dbReference>
<dbReference type="GO" id="GO:0031177">
    <property type="term" value="F:phosphopantetheine binding"/>
    <property type="evidence" value="ECO:0007669"/>
    <property type="project" value="InterPro"/>
</dbReference>
<dbReference type="InterPro" id="IPR020845">
    <property type="entry name" value="AMP-binding_CS"/>
</dbReference>
<dbReference type="InterPro" id="IPR001031">
    <property type="entry name" value="Thioesterase"/>
</dbReference>
<organism evidence="5 6">
    <name type="scientific">Methylovulum psychrotolerans</name>
    <dbReference type="NCBI Taxonomy" id="1704499"/>
    <lineage>
        <taxon>Bacteria</taxon>
        <taxon>Pseudomonadati</taxon>
        <taxon>Pseudomonadota</taxon>
        <taxon>Gammaproteobacteria</taxon>
        <taxon>Methylococcales</taxon>
        <taxon>Methylococcaceae</taxon>
        <taxon>Methylovulum</taxon>
    </lineage>
</organism>
<dbReference type="InterPro" id="IPR045851">
    <property type="entry name" value="AMP-bd_C_sf"/>
</dbReference>
<dbReference type="Pfam" id="PF00550">
    <property type="entry name" value="PP-binding"/>
    <property type="match status" value="1"/>
</dbReference>
<dbReference type="Gene3D" id="3.40.50.12780">
    <property type="entry name" value="N-terminal domain of ligase-like"/>
    <property type="match status" value="1"/>
</dbReference>
<evidence type="ECO:0000256" key="2">
    <source>
        <dbReference type="ARBA" id="ARBA00022450"/>
    </source>
</evidence>
<dbReference type="InterPro" id="IPR020806">
    <property type="entry name" value="PKS_PP-bd"/>
</dbReference>
<dbReference type="FunFam" id="3.40.50.980:FF:000001">
    <property type="entry name" value="Non-ribosomal peptide synthetase"/>
    <property type="match status" value="1"/>
</dbReference>
<dbReference type="Pfam" id="PF00501">
    <property type="entry name" value="AMP-binding"/>
    <property type="match status" value="1"/>
</dbReference>
<dbReference type="InterPro" id="IPR023213">
    <property type="entry name" value="CAT-like_dom_sf"/>
</dbReference>
<dbReference type="Gene3D" id="3.30.559.30">
    <property type="entry name" value="Nonribosomal peptide synthetase, condensation domain"/>
    <property type="match status" value="1"/>
</dbReference>
<dbReference type="CDD" id="cd17643">
    <property type="entry name" value="A_NRPS_Cytc1-like"/>
    <property type="match status" value="1"/>
</dbReference>
<dbReference type="InterPro" id="IPR009081">
    <property type="entry name" value="PP-bd_ACP"/>
</dbReference>
<dbReference type="Pfam" id="PF13193">
    <property type="entry name" value="AMP-binding_C"/>
    <property type="match status" value="1"/>
</dbReference>
<dbReference type="SUPFAM" id="SSF52777">
    <property type="entry name" value="CoA-dependent acyltransferases"/>
    <property type="match status" value="2"/>
</dbReference>
<dbReference type="InterPro" id="IPR042099">
    <property type="entry name" value="ANL_N_sf"/>
</dbReference>
<dbReference type="FunFam" id="2.30.38.10:FF:000001">
    <property type="entry name" value="Non-ribosomal peptide synthetase PvdI"/>
    <property type="match status" value="1"/>
</dbReference>
<dbReference type="PANTHER" id="PTHR45527:SF14">
    <property type="entry name" value="PLIPASTATIN SYNTHASE SUBUNIT B"/>
    <property type="match status" value="1"/>
</dbReference>
<dbReference type="GO" id="GO:0009239">
    <property type="term" value="P:enterobactin biosynthetic process"/>
    <property type="evidence" value="ECO:0007669"/>
    <property type="project" value="TreeGrafter"/>
</dbReference>
<dbReference type="GO" id="GO:0009366">
    <property type="term" value="C:enterobactin synthetase complex"/>
    <property type="evidence" value="ECO:0007669"/>
    <property type="project" value="TreeGrafter"/>
</dbReference>
<dbReference type="FunFam" id="3.40.50.980:FF:000002">
    <property type="entry name" value="Enterobactin synthetase component F"/>
    <property type="match status" value="1"/>
</dbReference>
<keyword evidence="2" id="KW-0596">Phosphopantetheine</keyword>
<dbReference type="GO" id="GO:0072330">
    <property type="term" value="P:monocarboxylic acid biosynthetic process"/>
    <property type="evidence" value="ECO:0007669"/>
    <property type="project" value="UniProtKB-ARBA"/>
</dbReference>
<dbReference type="InterPro" id="IPR029058">
    <property type="entry name" value="AB_hydrolase_fold"/>
</dbReference>
<dbReference type="GO" id="GO:0047527">
    <property type="term" value="F:2,3-dihydroxybenzoate-serine ligase activity"/>
    <property type="evidence" value="ECO:0007669"/>
    <property type="project" value="TreeGrafter"/>
</dbReference>
<gene>
    <name evidence="5" type="ORF">CEK71_16155</name>
</gene>
<evidence type="ECO:0000256" key="1">
    <source>
        <dbReference type="ARBA" id="ARBA00001957"/>
    </source>
</evidence>
<dbReference type="FunFam" id="1.10.1200.10:FF:000016">
    <property type="entry name" value="Non-ribosomal peptide synthase"/>
    <property type="match status" value="1"/>
</dbReference>
<proteinExistence type="predicted"/>
<dbReference type="SUPFAM" id="SSF56801">
    <property type="entry name" value="Acetyl-CoA synthetase-like"/>
    <property type="match status" value="1"/>
</dbReference>
<dbReference type="PROSITE" id="PS00455">
    <property type="entry name" value="AMP_BINDING"/>
    <property type="match status" value="1"/>
</dbReference>
<sequence>MTSIQNEADSASTDDRYFFPVSFAQQRLWFLDRLIGSSSLYNIAWAIRLDGVLDVPALQHGLDALVARHEVLRTGLVGQGGEAVQVINPPLPLACTLTELPDMEVDSDGALRIILEAAANQPFDLTQAPLIRTLLLKLSAQAHVLLVTVHHSIFDGWSLAVFNRDLAALYGFFSLGIAADLPGLPIQYADYAVWQREWLQGDILDRQLNYWRKQLAGAVALALPTDHPRPQQPSYRGAQLPLRLSAELALGLKGLAQQHNSTFFMVLLAALQVLLHRYSGQDDIVVGTVIAGRTRQETEQLLGFFANTLVLRTDVSGDPSFRQLLGRVRKVCLEAYSHQELPFEKLVADMQLPRDRSRHPLFQVMLVLQPPAEAADWPGLQASSIEVASGNAKFDLTLALSEQADGLVGLIEYSTDLFDADTISRMAGHWQTLLAGIVAQPDWPIGELPLLTATERQQLLVGWNATPADYPQNRCIHHLFEAQVARTPHAIAVVFGREQLSYQALNAKANQLAHYLLTRGVRVGSLVAIGTERSLSMVIGLLGILKAGAAYIPIDPSYPPARLAYLLADCQAPLLLTQTHLEWPETAAELIYLDTLTGSFADCPESNPDLGSDLNAGQLAYVIYTSGSTGNPKGVMVTHANVSRLFASTEALYGFDGHDVWTLFHSYAFDFSVWELWGAWLYGGKLVIVPYWVSRSPREFYRLLVSEGVTVLNQTPSAFRQLAQIDQELGGQSPLKLRYIIFGGEALDFPSLLPWFARHGDQTPRLVNMYGITETTVHVSYYPVSQADALSQHSIIGKALPDLQAYILDRYLQPQAIGIPGELYIAGAGLAKGYLRRPELTAERFIAHPFSDDPTARLYKTGDLARWLADGTLDYLGRIDQQIKLRGFRIELGEIEALLLQQETVTAAVVVLQGSSDQDSRLIAYIVPALGADKDSTPLRAALKAGLPDYMVPSAWVFLESLPLTAHGKIDRKALPPPDPTHFNVARRYVPPASPVEAALAAVWQEVLAIAPIGRDDNFFELGGHSLLALTLCTQIEAKLKQSVPVEWLFQYPTVSLLAEVLGQGNAVKQNASASLNAFQADGTKSPFFWGVDGKIFSMLLEHIGTDQPLYLLKHQSLDGYKARHRTIADMAAHYIRGIQAIDPVGPYHLGGFSVGGMIMYEVARQLCAQGKQVALLFLLDPSQLSYDGENHDMPSYIMRWRRELGQLHYLGYVVYARRWLKKIKMAFVINFYFGLGKPVPARLFWQSIEPIYLQAMLLYKPEPIRDGLKKVVFVHSKQAGADTWLQLFNDKPETYAIDCEHMQLKDDAYLMAWLGIFKRVLEKYIHK</sequence>
<dbReference type="GO" id="GO:0043041">
    <property type="term" value="P:amino acid activation for nonribosomal peptide biosynthetic process"/>
    <property type="evidence" value="ECO:0007669"/>
    <property type="project" value="TreeGrafter"/>
</dbReference>
<dbReference type="FunFam" id="3.40.50.12780:FF:000012">
    <property type="entry name" value="Non-ribosomal peptide synthetase"/>
    <property type="match status" value="1"/>
</dbReference>
<evidence type="ECO:0000256" key="3">
    <source>
        <dbReference type="ARBA" id="ARBA00022553"/>
    </source>
</evidence>
<dbReference type="GO" id="GO:0005829">
    <property type="term" value="C:cytosol"/>
    <property type="evidence" value="ECO:0007669"/>
    <property type="project" value="TreeGrafter"/>
</dbReference>
<dbReference type="FunFam" id="3.30.300.30:FF:000010">
    <property type="entry name" value="Enterobactin synthetase component F"/>
    <property type="match status" value="1"/>
</dbReference>
<dbReference type="Proteomes" id="UP000197019">
    <property type="component" value="Chromosome"/>
</dbReference>
<evidence type="ECO:0000313" key="5">
    <source>
        <dbReference type="EMBL" id="ASF47469.1"/>
    </source>
</evidence>
<dbReference type="PROSITE" id="PS50075">
    <property type="entry name" value="CARRIER"/>
    <property type="match status" value="1"/>
</dbReference>
<protein>
    <submittedName>
        <fullName evidence="5">Non-ribosomal peptide synthetase</fullName>
    </submittedName>
</protein>
<reference evidence="5 6" key="1">
    <citation type="submission" date="2017-06" db="EMBL/GenBank/DDBJ databases">
        <title>Genome Sequencing of the methanotroph Methylovulum psychrotolerants str. HV10-M2 isolated from a high-altitude environment.</title>
        <authorList>
            <person name="Mateos-Rivera A."/>
        </authorList>
    </citation>
    <scope>NUCLEOTIDE SEQUENCE [LARGE SCALE GENOMIC DNA]</scope>
    <source>
        <strain evidence="5 6">HV10_M2</strain>
    </source>
</reference>
<dbReference type="RefSeq" id="WP_088620341.1">
    <property type="nucleotide sequence ID" value="NZ_CP022129.1"/>
</dbReference>
<keyword evidence="6" id="KW-1185">Reference proteome</keyword>
<dbReference type="Gene3D" id="3.40.50.1820">
    <property type="entry name" value="alpha/beta hydrolase"/>
    <property type="match status" value="1"/>
</dbReference>
<dbReference type="PANTHER" id="PTHR45527">
    <property type="entry name" value="NONRIBOSOMAL PEPTIDE SYNTHETASE"/>
    <property type="match status" value="1"/>
</dbReference>
<dbReference type="KEGG" id="mpsy:CEK71_16155"/>
<dbReference type="Gene3D" id="3.30.559.10">
    <property type="entry name" value="Chloramphenicol acetyltransferase-like domain"/>
    <property type="match status" value="1"/>
</dbReference>
<dbReference type="InterPro" id="IPR025110">
    <property type="entry name" value="AMP-bd_C"/>
</dbReference>
<dbReference type="OrthoDB" id="9757559at2"/>
<dbReference type="SUPFAM" id="SSF47336">
    <property type="entry name" value="ACP-like"/>
    <property type="match status" value="1"/>
</dbReference>
<comment type="cofactor">
    <cofactor evidence="1">
        <name>pantetheine 4'-phosphate</name>
        <dbReference type="ChEBI" id="CHEBI:47942"/>
    </cofactor>
</comment>
<dbReference type="PROSITE" id="PS00012">
    <property type="entry name" value="PHOSPHOPANTETHEINE"/>
    <property type="match status" value="1"/>
</dbReference>
<dbReference type="CDD" id="cd19531">
    <property type="entry name" value="LCL_NRPS-like"/>
    <property type="match status" value="1"/>
</dbReference>
<dbReference type="SMART" id="SM00823">
    <property type="entry name" value="PKS_PP"/>
    <property type="match status" value="1"/>
</dbReference>
<dbReference type="Pfam" id="PF00668">
    <property type="entry name" value="Condensation"/>
    <property type="match status" value="1"/>
</dbReference>
<dbReference type="Gene3D" id="3.30.300.30">
    <property type="match status" value="1"/>
</dbReference>
<evidence type="ECO:0000259" key="4">
    <source>
        <dbReference type="PROSITE" id="PS50075"/>
    </source>
</evidence>
<dbReference type="NCBIfam" id="TIGR01733">
    <property type="entry name" value="AA-adenyl-dom"/>
    <property type="match status" value="1"/>
</dbReference>
<dbReference type="InterPro" id="IPR001242">
    <property type="entry name" value="Condensation_dom"/>
</dbReference>
<name>A0A1Z4C1S0_9GAMM</name>
<dbReference type="InterPro" id="IPR036736">
    <property type="entry name" value="ACP-like_sf"/>
</dbReference>
<accession>A0A1Z4C1S0</accession>
<dbReference type="InterPro" id="IPR010071">
    <property type="entry name" value="AA_adenyl_dom"/>
</dbReference>
<dbReference type="InterPro" id="IPR006162">
    <property type="entry name" value="Ppantetheine_attach_site"/>
</dbReference>
<keyword evidence="3" id="KW-0597">Phosphoprotein</keyword>